<accession>A0AAN9LLT2</accession>
<organism evidence="1 2">
    <name type="scientific">Canavalia gladiata</name>
    <name type="common">Sword bean</name>
    <name type="synonym">Dolichos gladiatus</name>
    <dbReference type="NCBI Taxonomy" id="3824"/>
    <lineage>
        <taxon>Eukaryota</taxon>
        <taxon>Viridiplantae</taxon>
        <taxon>Streptophyta</taxon>
        <taxon>Embryophyta</taxon>
        <taxon>Tracheophyta</taxon>
        <taxon>Spermatophyta</taxon>
        <taxon>Magnoliopsida</taxon>
        <taxon>eudicotyledons</taxon>
        <taxon>Gunneridae</taxon>
        <taxon>Pentapetalae</taxon>
        <taxon>rosids</taxon>
        <taxon>fabids</taxon>
        <taxon>Fabales</taxon>
        <taxon>Fabaceae</taxon>
        <taxon>Papilionoideae</taxon>
        <taxon>50 kb inversion clade</taxon>
        <taxon>NPAAA clade</taxon>
        <taxon>indigoferoid/millettioid clade</taxon>
        <taxon>Phaseoleae</taxon>
        <taxon>Canavalia</taxon>
    </lineage>
</organism>
<name>A0AAN9LLT2_CANGL</name>
<reference evidence="1 2" key="1">
    <citation type="submission" date="2024-01" db="EMBL/GenBank/DDBJ databases">
        <title>The genomes of 5 underutilized Papilionoideae crops provide insights into root nodulation and disease resistanc.</title>
        <authorList>
            <person name="Jiang F."/>
        </authorList>
    </citation>
    <scope>NUCLEOTIDE SEQUENCE [LARGE SCALE GENOMIC DNA]</scope>
    <source>
        <strain evidence="1">LVBAO_FW01</strain>
        <tissue evidence="1">Leaves</tissue>
    </source>
</reference>
<sequence>MWGFFAPRSNFESSAMDQENSLSGLYKEIDPYRLASQPSPSFTFQQLMRHMWQGILGNKRVEWEFRTPVVEEPTTPQPLSQRLW</sequence>
<proteinExistence type="predicted"/>
<gene>
    <name evidence="1" type="ORF">VNO77_18974</name>
</gene>
<dbReference type="AlphaFoldDB" id="A0AAN9LLT2"/>
<comment type="caution">
    <text evidence="1">The sequence shown here is derived from an EMBL/GenBank/DDBJ whole genome shotgun (WGS) entry which is preliminary data.</text>
</comment>
<keyword evidence="2" id="KW-1185">Reference proteome</keyword>
<evidence type="ECO:0000313" key="2">
    <source>
        <dbReference type="Proteomes" id="UP001367508"/>
    </source>
</evidence>
<protein>
    <submittedName>
        <fullName evidence="1">Uncharacterized protein</fullName>
    </submittedName>
</protein>
<dbReference type="EMBL" id="JAYMYQ010000004">
    <property type="protein sequence ID" value="KAK7338367.1"/>
    <property type="molecule type" value="Genomic_DNA"/>
</dbReference>
<dbReference type="Proteomes" id="UP001367508">
    <property type="component" value="Unassembled WGS sequence"/>
</dbReference>
<evidence type="ECO:0000313" key="1">
    <source>
        <dbReference type="EMBL" id="KAK7338367.1"/>
    </source>
</evidence>